<evidence type="ECO:0000256" key="4">
    <source>
        <dbReference type="ARBA" id="ARBA00022679"/>
    </source>
</evidence>
<protein>
    <recommendedName>
        <fullName evidence="5">Flavin prenyltransferase UbiX</fullName>
        <ecNumber evidence="5">2.5.1.129</ecNumber>
    </recommendedName>
</protein>
<dbReference type="InterPro" id="IPR004507">
    <property type="entry name" value="UbiX-like"/>
</dbReference>
<comment type="function">
    <text evidence="5">Flavin prenyltransferase that catalyzes the synthesis of the prenylated FMN cofactor (prenyl-FMN) for 4-hydroxy-3-polyprenylbenzoic acid decarboxylase UbiD. The prenyltransferase is metal-independent and links a dimethylallyl moiety from dimethylallyl monophosphate (DMAP) to the flavin N5 and C6 atoms of FMN.</text>
</comment>
<keyword evidence="1 5" id="KW-0637">Prenyltransferase</keyword>
<keyword evidence="4 5" id="KW-0808">Transferase</keyword>
<organism evidence="7 8">
    <name type="scientific">Methanoliparum thermophilum</name>
    <dbReference type="NCBI Taxonomy" id="2491083"/>
    <lineage>
        <taxon>Archaea</taxon>
        <taxon>Methanobacteriati</taxon>
        <taxon>Methanobacteriota</taxon>
        <taxon>Candidatus Methanoliparia</taxon>
        <taxon>Candidatus Methanoliparales</taxon>
        <taxon>Candidatus Methanoliparaceae</taxon>
        <taxon>Candidatus Methanoliparum</taxon>
    </lineage>
</organism>
<dbReference type="EC" id="2.5.1.129" evidence="5"/>
<dbReference type="Pfam" id="PF02441">
    <property type="entry name" value="Flavoprotein"/>
    <property type="match status" value="1"/>
</dbReference>
<evidence type="ECO:0000313" key="7">
    <source>
        <dbReference type="EMBL" id="RZN64424.1"/>
    </source>
</evidence>
<sequence length="197" mass="21809">MEKIIFIGICGASGVIYGIKLLKYLRSLNIKTVLSLSNNAKSIIEIETPFSVEELKNTASLYYENDDFFSPFASGSVIFDSAVIVPCSMKTIGSIASGIYSNLITRVAHISLKEGRKLILVPRETPYSLIDLKNLVILKESGACILPASPGFYGQPKTIDDIVNFIVGKILDQLGIENDLIKRWYESKIRNSQIKDL</sequence>
<feature type="binding site" evidence="5">
    <location>
        <position position="37"/>
    </location>
    <ligand>
        <name>FMN</name>
        <dbReference type="ChEBI" id="CHEBI:58210"/>
    </ligand>
</feature>
<comment type="similarity">
    <text evidence="5">Belongs to the UbiX/PAD1 family.</text>
</comment>
<proteinExistence type="inferred from homology"/>
<comment type="caution">
    <text evidence="5">Lacks conserved residue(s) required for the propagation of feature annotation.</text>
</comment>
<dbReference type="SUPFAM" id="SSF52507">
    <property type="entry name" value="Homo-oligomeric flavin-containing Cys decarboxylases, HFCD"/>
    <property type="match status" value="1"/>
</dbReference>
<evidence type="ECO:0000259" key="6">
    <source>
        <dbReference type="Pfam" id="PF02441"/>
    </source>
</evidence>
<dbReference type="PANTHER" id="PTHR43374:SF1">
    <property type="entry name" value="FLAVIN PRENYLTRANSFERASE PAD1, MITOCHONDRIAL"/>
    <property type="match status" value="1"/>
</dbReference>
<dbReference type="InterPro" id="IPR003382">
    <property type="entry name" value="Flavoprotein"/>
</dbReference>
<name>A0A520KRL2_METT2</name>
<dbReference type="PANTHER" id="PTHR43374">
    <property type="entry name" value="FLAVIN PRENYLTRANSFERASE"/>
    <property type="match status" value="1"/>
</dbReference>
<feature type="binding site" evidence="5">
    <location>
        <begin position="88"/>
        <end position="91"/>
    </location>
    <ligand>
        <name>FMN</name>
        <dbReference type="ChEBI" id="CHEBI:58210"/>
    </ligand>
</feature>
<dbReference type="Proteomes" id="UP000317158">
    <property type="component" value="Unassembled WGS sequence"/>
</dbReference>
<evidence type="ECO:0000313" key="8">
    <source>
        <dbReference type="Proteomes" id="UP000317158"/>
    </source>
</evidence>
<dbReference type="HAMAP" id="MF_01984">
    <property type="entry name" value="ubiX_pad"/>
    <property type="match status" value="1"/>
</dbReference>
<dbReference type="GO" id="GO:0016831">
    <property type="term" value="F:carboxy-lyase activity"/>
    <property type="evidence" value="ECO:0007669"/>
    <property type="project" value="TreeGrafter"/>
</dbReference>
<dbReference type="GO" id="GO:0106141">
    <property type="term" value="F:flavin prenyltransferase activity"/>
    <property type="evidence" value="ECO:0007669"/>
    <property type="project" value="UniProtKB-EC"/>
</dbReference>
<evidence type="ECO:0000256" key="5">
    <source>
        <dbReference type="HAMAP-Rule" id="MF_01984"/>
    </source>
</evidence>
<accession>A0A520KRL2</accession>
<dbReference type="EMBL" id="RXIF01000006">
    <property type="protein sequence ID" value="RZN64424.1"/>
    <property type="molecule type" value="Genomic_DNA"/>
</dbReference>
<feature type="binding site" evidence="5">
    <location>
        <position position="123"/>
    </location>
    <ligand>
        <name>FMN</name>
        <dbReference type="ChEBI" id="CHEBI:58210"/>
    </ligand>
</feature>
<comment type="caution">
    <text evidence="7">The sequence shown here is derived from an EMBL/GenBank/DDBJ whole genome shotgun (WGS) entry which is preliminary data.</text>
</comment>
<evidence type="ECO:0000256" key="2">
    <source>
        <dbReference type="ARBA" id="ARBA00022630"/>
    </source>
</evidence>
<feature type="binding site" evidence="5">
    <location>
        <position position="153"/>
    </location>
    <ligand>
        <name>dimethylallyl phosphate</name>
        <dbReference type="ChEBI" id="CHEBI:88052"/>
    </ligand>
</feature>
<dbReference type="InterPro" id="IPR036551">
    <property type="entry name" value="Flavin_trans-like"/>
</dbReference>
<feature type="binding site" evidence="5">
    <location>
        <position position="169"/>
    </location>
    <ligand>
        <name>dimethylallyl phosphate</name>
        <dbReference type="ChEBI" id="CHEBI:88052"/>
    </ligand>
</feature>
<feature type="binding site" evidence="5">
    <location>
        <begin position="11"/>
        <end position="13"/>
    </location>
    <ligand>
        <name>FMN</name>
        <dbReference type="ChEBI" id="CHEBI:58210"/>
    </ligand>
</feature>
<gene>
    <name evidence="5" type="primary">ubiX</name>
    <name evidence="7" type="ORF">EF806_03510</name>
</gene>
<evidence type="ECO:0000256" key="1">
    <source>
        <dbReference type="ARBA" id="ARBA00022602"/>
    </source>
</evidence>
<feature type="domain" description="Flavoprotein" evidence="6">
    <location>
        <begin position="4"/>
        <end position="174"/>
    </location>
</feature>
<keyword evidence="3 5" id="KW-0288">FMN</keyword>
<evidence type="ECO:0000256" key="3">
    <source>
        <dbReference type="ARBA" id="ARBA00022643"/>
    </source>
</evidence>
<dbReference type="AlphaFoldDB" id="A0A520KRL2"/>
<dbReference type="NCBIfam" id="NF004685">
    <property type="entry name" value="PRK06029.1"/>
    <property type="match status" value="1"/>
</dbReference>
<comment type="catalytic activity">
    <reaction evidence="5">
        <text>dimethylallyl phosphate + FMNH2 = prenylated FMNH2 + phosphate</text>
        <dbReference type="Rhea" id="RHEA:37743"/>
        <dbReference type="ChEBI" id="CHEBI:43474"/>
        <dbReference type="ChEBI" id="CHEBI:57618"/>
        <dbReference type="ChEBI" id="CHEBI:87467"/>
        <dbReference type="ChEBI" id="CHEBI:88052"/>
        <dbReference type="EC" id="2.5.1.129"/>
    </reaction>
</comment>
<dbReference type="NCBIfam" id="TIGR00421">
    <property type="entry name" value="ubiX_pad"/>
    <property type="match status" value="1"/>
</dbReference>
<dbReference type="Gene3D" id="3.40.50.1950">
    <property type="entry name" value="Flavin prenyltransferase-like"/>
    <property type="match status" value="1"/>
</dbReference>
<keyword evidence="2 5" id="KW-0285">Flavoprotein</keyword>
<reference evidence="7 8" key="1">
    <citation type="journal article" date="2019" name="Nat. Microbiol.">
        <title>Wide diversity of methane and short-chain alkane metabolisms in uncultured archaea.</title>
        <authorList>
            <person name="Borrel G."/>
            <person name="Adam P.S."/>
            <person name="McKay L.J."/>
            <person name="Chen L.X."/>
            <person name="Sierra-Garcia I.N."/>
            <person name="Sieber C.M."/>
            <person name="Letourneur Q."/>
            <person name="Ghozlane A."/>
            <person name="Andersen G.L."/>
            <person name="Li W.J."/>
            <person name="Hallam S.J."/>
            <person name="Muyzer G."/>
            <person name="de Oliveira V.M."/>
            <person name="Inskeep W.P."/>
            <person name="Banfield J.F."/>
            <person name="Gribaldo S."/>
        </authorList>
    </citation>
    <scope>NUCLEOTIDE SEQUENCE [LARGE SCALE GENOMIC DNA]</scope>
    <source>
        <strain evidence="7">NM1a</strain>
    </source>
</reference>